<dbReference type="RefSeq" id="XP_064853054.1">
    <property type="nucleotide sequence ID" value="XM_064996982.1"/>
</dbReference>
<dbReference type="AlphaFoldDB" id="A0AAV5QPG8"/>
<accession>A0AAV5QPG8</accession>
<dbReference type="EMBL" id="BTFZ01000011">
    <property type="protein sequence ID" value="GMM36058.1"/>
    <property type="molecule type" value="Genomic_DNA"/>
</dbReference>
<feature type="compositionally biased region" description="Basic and acidic residues" evidence="1">
    <location>
        <begin position="269"/>
        <end position="284"/>
    </location>
</feature>
<keyword evidence="3" id="KW-1185">Reference proteome</keyword>
<name>A0AAV5QPG8_9ASCO</name>
<dbReference type="InterPro" id="IPR035187">
    <property type="entry name" value="Mpm1"/>
</dbReference>
<feature type="region of interest" description="Disordered" evidence="1">
    <location>
        <begin position="269"/>
        <end position="303"/>
    </location>
</feature>
<gene>
    <name evidence="2" type="ORF">DASC09_033830</name>
</gene>
<dbReference type="GeneID" id="90074033"/>
<dbReference type="Pfam" id="PF17234">
    <property type="entry name" value="MPM1"/>
    <property type="match status" value="1"/>
</dbReference>
<dbReference type="Proteomes" id="UP001360560">
    <property type="component" value="Unassembled WGS sequence"/>
</dbReference>
<protein>
    <submittedName>
        <fullName evidence="2">Mpm1 protein</fullName>
    </submittedName>
</protein>
<evidence type="ECO:0000313" key="3">
    <source>
        <dbReference type="Proteomes" id="UP001360560"/>
    </source>
</evidence>
<comment type="caution">
    <text evidence="2">The sequence shown here is derived from an EMBL/GenBank/DDBJ whole genome shotgun (WGS) entry which is preliminary data.</text>
</comment>
<proteinExistence type="predicted"/>
<evidence type="ECO:0000313" key="2">
    <source>
        <dbReference type="EMBL" id="GMM36058.1"/>
    </source>
</evidence>
<organism evidence="2 3">
    <name type="scientific">Saccharomycopsis crataegensis</name>
    <dbReference type="NCBI Taxonomy" id="43959"/>
    <lineage>
        <taxon>Eukaryota</taxon>
        <taxon>Fungi</taxon>
        <taxon>Dikarya</taxon>
        <taxon>Ascomycota</taxon>
        <taxon>Saccharomycotina</taxon>
        <taxon>Saccharomycetes</taxon>
        <taxon>Saccharomycopsidaceae</taxon>
        <taxon>Saccharomycopsis</taxon>
    </lineage>
</organism>
<evidence type="ECO:0000256" key="1">
    <source>
        <dbReference type="SAM" id="MobiDB-lite"/>
    </source>
</evidence>
<reference evidence="2 3" key="1">
    <citation type="journal article" date="2023" name="Elife">
        <title>Identification of key yeast species and microbe-microbe interactions impacting larval growth of Drosophila in the wild.</title>
        <authorList>
            <person name="Mure A."/>
            <person name="Sugiura Y."/>
            <person name="Maeda R."/>
            <person name="Honda K."/>
            <person name="Sakurai N."/>
            <person name="Takahashi Y."/>
            <person name="Watada M."/>
            <person name="Katoh T."/>
            <person name="Gotoh A."/>
            <person name="Gotoh Y."/>
            <person name="Taniguchi I."/>
            <person name="Nakamura K."/>
            <person name="Hayashi T."/>
            <person name="Katayama T."/>
            <person name="Uemura T."/>
            <person name="Hattori Y."/>
        </authorList>
    </citation>
    <scope>NUCLEOTIDE SEQUENCE [LARGE SCALE GENOMIC DNA]</scope>
    <source>
        <strain evidence="2 3">SC-9</strain>
    </source>
</reference>
<sequence>MPEDKNSDTDLSKSLQEAQDSLSDFVSSTGNLAKSLTNEITRNSLDLVHKISDNSHLWGTNPDENLGKDAADSLEEAFDGIFNNSNRLGFGFSPFSKDEFRLGFPHGFRGRAGSVPSLRKYDRCMENNGLSVWDKSGHWQCLFPRSVLNNNYGADNGIISKEDYLEDKNGAKGSFFENFNDLLGWKSQMRKLQRAEKLKMLQQRKDKFTRTWDFSESAANSVQEKTEDDDKIVGTSKSYSTRTTEDGSIEKYSKVMKWYGDGSSKIEETKKIIPADGSDPKTETSVKSLGPNESDKSGWFWDS</sequence>